<feature type="region of interest" description="Disordered" evidence="1">
    <location>
        <begin position="113"/>
        <end position="141"/>
    </location>
</feature>
<gene>
    <name evidence="2" type="ORF">pFRL3_4c</name>
</gene>
<name>V9Z5V6_9ACTN</name>
<dbReference type="AlphaFoldDB" id="V9Z5V6"/>
<protein>
    <submittedName>
        <fullName evidence="2">Uncharacterized protein</fullName>
    </submittedName>
</protein>
<evidence type="ECO:0000256" key="1">
    <source>
        <dbReference type="SAM" id="MobiDB-lite"/>
    </source>
</evidence>
<keyword evidence="2" id="KW-0614">Plasmid</keyword>
<organism evidence="2">
    <name type="scientific">Streptomyces sp. FR1</name>
    <dbReference type="NCBI Taxonomy" id="349971"/>
    <lineage>
        <taxon>Bacteria</taxon>
        <taxon>Bacillati</taxon>
        <taxon>Actinomycetota</taxon>
        <taxon>Actinomycetes</taxon>
        <taxon>Kitasatosporales</taxon>
        <taxon>Streptomycetaceae</taxon>
        <taxon>Streptomyces</taxon>
    </lineage>
</organism>
<proteinExistence type="predicted"/>
<accession>V9Z5V6</accession>
<sequence>MPHPLFPDDEFPVAALPDWPEDDHTGDGYDWAQELPTGWDAVYSWGSEGWDLGSLPYQVVAHYDCPLDVIYGMAHYIEGDVKVRAFGSREARDAATDELALSIWLAVRNGPRQGLPAADTPAADIPARFRGPYRPNAEHTQ</sequence>
<evidence type="ECO:0000313" key="2">
    <source>
        <dbReference type="EMBL" id="AHE38781.1"/>
    </source>
</evidence>
<feature type="compositionally biased region" description="Low complexity" evidence="1">
    <location>
        <begin position="116"/>
        <end position="126"/>
    </location>
</feature>
<dbReference type="RefSeq" id="WP_024126163.1">
    <property type="nucleotide sequence ID" value="NC_023283.1"/>
</dbReference>
<geneLocation type="plasmid" evidence="2">
    <name>pFRL3</name>
</geneLocation>
<dbReference type="EMBL" id="KF602048">
    <property type="protein sequence ID" value="AHE38781.1"/>
    <property type="molecule type" value="Genomic_DNA"/>
</dbReference>
<reference evidence="2" key="1">
    <citation type="submission" date="2013-09" db="EMBL/GenBank/DDBJ databases">
        <title>Complete nucleotide sequence of Streptomyces linear plasmid pFRL3.</title>
        <authorList>
            <person name="Chen Z."/>
            <person name="Fang P."/>
            <person name="Qin Z."/>
        </authorList>
    </citation>
    <scope>NUCLEOTIDE SEQUENCE</scope>
    <source>
        <plasmid evidence="2">pFRL3</plasmid>
    </source>
</reference>